<feature type="non-terminal residue" evidence="8">
    <location>
        <position position="90"/>
    </location>
</feature>
<dbReference type="Pfam" id="PF00293">
    <property type="entry name" value="NUDIX"/>
    <property type="match status" value="1"/>
</dbReference>
<dbReference type="Gene3D" id="3.90.79.10">
    <property type="entry name" value="Nucleoside Triphosphate Pyrophosphohydrolase"/>
    <property type="match status" value="1"/>
</dbReference>
<keyword evidence="4" id="KW-0378">Hydrolase</keyword>
<gene>
    <name evidence="8" type="ORF">METZ01_LOCUS370718</name>
</gene>
<dbReference type="InterPro" id="IPR000086">
    <property type="entry name" value="NUDIX_hydrolase_dom"/>
</dbReference>
<dbReference type="InterPro" id="IPR045121">
    <property type="entry name" value="CoAse"/>
</dbReference>
<dbReference type="GO" id="GO:0010945">
    <property type="term" value="F:coenzyme A diphosphatase activity"/>
    <property type="evidence" value="ECO:0007669"/>
    <property type="project" value="InterPro"/>
</dbReference>
<comment type="cofactor">
    <cofactor evidence="2">
        <name>Mg(2+)</name>
        <dbReference type="ChEBI" id="CHEBI:18420"/>
    </cofactor>
</comment>
<keyword evidence="3" id="KW-0479">Metal-binding</keyword>
<evidence type="ECO:0000313" key="8">
    <source>
        <dbReference type="EMBL" id="SVD17864.1"/>
    </source>
</evidence>
<accession>A0A382T6U0</accession>
<keyword evidence="6" id="KW-0464">Manganese</keyword>
<evidence type="ECO:0000256" key="3">
    <source>
        <dbReference type="ARBA" id="ARBA00022723"/>
    </source>
</evidence>
<dbReference type="SUPFAM" id="SSF55811">
    <property type="entry name" value="Nudix"/>
    <property type="match status" value="1"/>
</dbReference>
<keyword evidence="5" id="KW-0460">Magnesium</keyword>
<evidence type="ECO:0000256" key="5">
    <source>
        <dbReference type="ARBA" id="ARBA00022842"/>
    </source>
</evidence>
<sequence length="90" mass="10276">MDLNLVIDRFKTDRDTLEINDIQYISSAVLLPLVIDSNQLCILLQIRSENLNHHPGEIGFPGGAKENFDSDFVQTVYRETKEEIGLNQNE</sequence>
<dbReference type="CDD" id="cd03426">
    <property type="entry name" value="NUDIX_CoAse_Nudt7"/>
    <property type="match status" value="1"/>
</dbReference>
<reference evidence="8" key="1">
    <citation type="submission" date="2018-05" db="EMBL/GenBank/DDBJ databases">
        <authorList>
            <person name="Lanie J.A."/>
            <person name="Ng W.-L."/>
            <person name="Kazmierczak K.M."/>
            <person name="Andrzejewski T.M."/>
            <person name="Davidsen T.M."/>
            <person name="Wayne K.J."/>
            <person name="Tettelin H."/>
            <person name="Glass J.I."/>
            <person name="Rusch D."/>
            <person name="Podicherti R."/>
            <person name="Tsui H.-C.T."/>
            <person name="Winkler M.E."/>
        </authorList>
    </citation>
    <scope>NUCLEOTIDE SEQUENCE</scope>
</reference>
<organism evidence="8">
    <name type="scientific">marine metagenome</name>
    <dbReference type="NCBI Taxonomy" id="408172"/>
    <lineage>
        <taxon>unclassified sequences</taxon>
        <taxon>metagenomes</taxon>
        <taxon>ecological metagenomes</taxon>
    </lineage>
</organism>
<dbReference type="GO" id="GO:0046872">
    <property type="term" value="F:metal ion binding"/>
    <property type="evidence" value="ECO:0007669"/>
    <property type="project" value="UniProtKB-KW"/>
</dbReference>
<dbReference type="EMBL" id="UINC01134363">
    <property type="protein sequence ID" value="SVD17864.1"/>
    <property type="molecule type" value="Genomic_DNA"/>
</dbReference>
<dbReference type="PANTHER" id="PTHR12992">
    <property type="entry name" value="NUDIX HYDROLASE"/>
    <property type="match status" value="1"/>
</dbReference>
<comment type="cofactor">
    <cofactor evidence="1">
        <name>Mn(2+)</name>
        <dbReference type="ChEBI" id="CHEBI:29035"/>
    </cofactor>
</comment>
<evidence type="ECO:0000256" key="2">
    <source>
        <dbReference type="ARBA" id="ARBA00001946"/>
    </source>
</evidence>
<dbReference type="InterPro" id="IPR015797">
    <property type="entry name" value="NUDIX_hydrolase-like_dom_sf"/>
</dbReference>
<name>A0A382T6U0_9ZZZZ</name>
<proteinExistence type="predicted"/>
<dbReference type="PANTHER" id="PTHR12992:SF11">
    <property type="entry name" value="MITOCHONDRIAL COENZYME A DIPHOSPHATASE NUDT8"/>
    <property type="match status" value="1"/>
</dbReference>
<protein>
    <recommendedName>
        <fullName evidence="7">Nudix hydrolase domain-containing protein</fullName>
    </recommendedName>
</protein>
<feature type="domain" description="Nudix hydrolase" evidence="7">
    <location>
        <begin position="28"/>
        <end position="87"/>
    </location>
</feature>
<evidence type="ECO:0000256" key="6">
    <source>
        <dbReference type="ARBA" id="ARBA00023211"/>
    </source>
</evidence>
<evidence type="ECO:0000256" key="1">
    <source>
        <dbReference type="ARBA" id="ARBA00001936"/>
    </source>
</evidence>
<dbReference type="AlphaFoldDB" id="A0A382T6U0"/>
<evidence type="ECO:0000259" key="7">
    <source>
        <dbReference type="Pfam" id="PF00293"/>
    </source>
</evidence>
<evidence type="ECO:0000256" key="4">
    <source>
        <dbReference type="ARBA" id="ARBA00022801"/>
    </source>
</evidence>